<evidence type="ECO:0000313" key="2">
    <source>
        <dbReference type="Proteomes" id="UP000326757"/>
    </source>
</evidence>
<proteinExistence type="predicted"/>
<dbReference type="EMBL" id="VIGI01000001">
    <property type="protein sequence ID" value="KAB8304714.1"/>
    <property type="molecule type" value="Genomic_DNA"/>
</dbReference>
<accession>A0A5N6KLL6</accession>
<name>A0A5N6KLL6_MONLA</name>
<dbReference type="Proteomes" id="UP000326757">
    <property type="component" value="Unassembled WGS sequence"/>
</dbReference>
<evidence type="ECO:0000313" key="1">
    <source>
        <dbReference type="EMBL" id="KAB8304714.1"/>
    </source>
</evidence>
<comment type="caution">
    <text evidence="1">The sequence shown here is derived from an EMBL/GenBank/DDBJ whole genome shotgun (WGS) entry which is preliminary data.</text>
</comment>
<gene>
    <name evidence="1" type="ORF">EYC80_004074</name>
</gene>
<reference evidence="1 2" key="1">
    <citation type="submission" date="2019-06" db="EMBL/GenBank/DDBJ databases">
        <title>Genome Sequence of the Brown Rot Fungal Pathogen Monilinia laxa.</title>
        <authorList>
            <person name="De Miccolis Angelini R.M."/>
            <person name="Landi L."/>
            <person name="Abate D."/>
            <person name="Pollastro S."/>
            <person name="Romanazzi G."/>
            <person name="Faretra F."/>
        </authorList>
    </citation>
    <scope>NUCLEOTIDE SEQUENCE [LARGE SCALE GENOMIC DNA]</scope>
    <source>
        <strain evidence="1 2">Mlax316</strain>
    </source>
</reference>
<sequence length="66" mass="7438">MPSPSQDMNTEAAECPMNAIETKINPQSSNAFPRFLLVRSFATRSASLEKDNIYGVYTINLKEERN</sequence>
<organism evidence="1 2">
    <name type="scientific">Monilinia laxa</name>
    <name type="common">Brown rot fungus</name>
    <name type="synonym">Sclerotinia laxa</name>
    <dbReference type="NCBI Taxonomy" id="61186"/>
    <lineage>
        <taxon>Eukaryota</taxon>
        <taxon>Fungi</taxon>
        <taxon>Dikarya</taxon>
        <taxon>Ascomycota</taxon>
        <taxon>Pezizomycotina</taxon>
        <taxon>Leotiomycetes</taxon>
        <taxon>Helotiales</taxon>
        <taxon>Sclerotiniaceae</taxon>
        <taxon>Monilinia</taxon>
    </lineage>
</organism>
<protein>
    <submittedName>
        <fullName evidence="1">Uncharacterized protein</fullName>
    </submittedName>
</protein>
<dbReference type="AlphaFoldDB" id="A0A5N6KLL6"/>
<keyword evidence="2" id="KW-1185">Reference proteome</keyword>